<organism evidence="2 3">
    <name type="scientific">Novipirellula galeiformis</name>
    <dbReference type="NCBI Taxonomy" id="2528004"/>
    <lineage>
        <taxon>Bacteria</taxon>
        <taxon>Pseudomonadati</taxon>
        <taxon>Planctomycetota</taxon>
        <taxon>Planctomycetia</taxon>
        <taxon>Pirellulales</taxon>
        <taxon>Pirellulaceae</taxon>
        <taxon>Novipirellula</taxon>
    </lineage>
</organism>
<dbReference type="Pfam" id="PF00534">
    <property type="entry name" value="Glycos_transf_1"/>
    <property type="match status" value="1"/>
</dbReference>
<proteinExistence type="predicted"/>
<dbReference type="OrthoDB" id="9790710at2"/>
<name>A0A5C6CFN3_9BACT</name>
<dbReference type="RefSeq" id="WP_146594888.1">
    <property type="nucleotide sequence ID" value="NZ_SJPT01000004.1"/>
</dbReference>
<evidence type="ECO:0000313" key="2">
    <source>
        <dbReference type="EMBL" id="TWU23108.1"/>
    </source>
</evidence>
<evidence type="ECO:0000259" key="1">
    <source>
        <dbReference type="Pfam" id="PF00534"/>
    </source>
</evidence>
<evidence type="ECO:0000313" key="3">
    <source>
        <dbReference type="Proteomes" id="UP000316304"/>
    </source>
</evidence>
<gene>
    <name evidence="2" type="primary">gtf1_2</name>
    <name evidence="2" type="ORF">Pla52o_26430</name>
</gene>
<reference evidence="2 3" key="1">
    <citation type="submission" date="2019-02" db="EMBL/GenBank/DDBJ databases">
        <title>Deep-cultivation of Planctomycetes and their phenomic and genomic characterization uncovers novel biology.</title>
        <authorList>
            <person name="Wiegand S."/>
            <person name="Jogler M."/>
            <person name="Boedeker C."/>
            <person name="Pinto D."/>
            <person name="Vollmers J."/>
            <person name="Rivas-Marin E."/>
            <person name="Kohn T."/>
            <person name="Peeters S.H."/>
            <person name="Heuer A."/>
            <person name="Rast P."/>
            <person name="Oberbeckmann S."/>
            <person name="Bunk B."/>
            <person name="Jeske O."/>
            <person name="Meyerdierks A."/>
            <person name="Storesund J.E."/>
            <person name="Kallscheuer N."/>
            <person name="Luecker S."/>
            <person name="Lage O.M."/>
            <person name="Pohl T."/>
            <person name="Merkel B.J."/>
            <person name="Hornburger P."/>
            <person name="Mueller R.-W."/>
            <person name="Bruemmer F."/>
            <person name="Labrenz M."/>
            <person name="Spormann A.M."/>
            <person name="Op Den Camp H."/>
            <person name="Overmann J."/>
            <person name="Amann R."/>
            <person name="Jetten M.S.M."/>
            <person name="Mascher T."/>
            <person name="Medema M.H."/>
            <person name="Devos D.P."/>
            <person name="Kaster A.-K."/>
            <person name="Ovreas L."/>
            <person name="Rohde M."/>
            <person name="Galperin M.Y."/>
            <person name="Jogler C."/>
        </authorList>
    </citation>
    <scope>NUCLEOTIDE SEQUENCE [LARGE SCALE GENOMIC DNA]</scope>
    <source>
        <strain evidence="2 3">Pla52o</strain>
    </source>
</reference>
<feature type="domain" description="Glycosyl transferase family 1" evidence="1">
    <location>
        <begin position="192"/>
        <end position="354"/>
    </location>
</feature>
<protein>
    <submittedName>
        <fullName evidence="2">Glycosyltransferase Gtf1</fullName>
    </submittedName>
</protein>
<comment type="caution">
    <text evidence="2">The sequence shown here is derived from an EMBL/GenBank/DDBJ whole genome shotgun (WGS) entry which is preliminary data.</text>
</comment>
<dbReference type="AlphaFoldDB" id="A0A5C6CFN3"/>
<dbReference type="Gene3D" id="3.40.50.2000">
    <property type="entry name" value="Glycogen Phosphorylase B"/>
    <property type="match status" value="1"/>
</dbReference>
<dbReference type="SUPFAM" id="SSF53756">
    <property type="entry name" value="UDP-Glycosyltransferase/glycogen phosphorylase"/>
    <property type="match status" value="1"/>
</dbReference>
<dbReference type="PANTHER" id="PTHR12526">
    <property type="entry name" value="GLYCOSYLTRANSFERASE"/>
    <property type="match status" value="1"/>
</dbReference>
<keyword evidence="2" id="KW-0808">Transferase</keyword>
<dbReference type="Proteomes" id="UP000316304">
    <property type="component" value="Unassembled WGS sequence"/>
</dbReference>
<dbReference type="GO" id="GO:0016757">
    <property type="term" value="F:glycosyltransferase activity"/>
    <property type="evidence" value="ECO:0007669"/>
    <property type="project" value="InterPro"/>
</dbReference>
<dbReference type="EMBL" id="SJPT01000004">
    <property type="protein sequence ID" value="TWU23108.1"/>
    <property type="molecule type" value="Genomic_DNA"/>
</dbReference>
<sequence>MRLLYVQNAGDVREAYHRLCNGGQETYHAQRYSIDSYATLCKSVDEFAVLTYHTAEAYDEVLGNGVRVIGGGLCNQACADAMIQMIVRYSPSHLVLHTIDRDIIRWTAKQRIPAITTFANTFAREASRFPRNLVRETRNRWTAKSLNQANFRWVGSYGINSSRELARLGVDPAKIIPWDYLLDSNAGSFSAKQSPASRKRFTLCYVGSISAGKGIPELIHAIAILKSKSVEVTLKLVGDDAENVALHQCKQYRVQDDVERMGILPNQLIEPLMHQCDLVIVPSRHEYPEGFPLVIHHALRACTPTVASDHPMFTRHLKHRENSMIFAQKNASAMADCIEEALMTPSLYEAISAASHATWDRLRLPVKWADLVNRWVSDTPEDQQWLSERCLANDRESMA</sequence>
<dbReference type="CDD" id="cd03801">
    <property type="entry name" value="GT4_PimA-like"/>
    <property type="match status" value="1"/>
</dbReference>
<dbReference type="InterPro" id="IPR001296">
    <property type="entry name" value="Glyco_trans_1"/>
</dbReference>
<keyword evidence="3" id="KW-1185">Reference proteome</keyword>
<accession>A0A5C6CFN3</accession>